<feature type="transmembrane region" description="Helical" evidence="2">
    <location>
        <begin position="6"/>
        <end position="27"/>
    </location>
</feature>
<feature type="transmembrane region" description="Helical" evidence="2">
    <location>
        <begin position="39"/>
        <end position="57"/>
    </location>
</feature>
<dbReference type="RefSeq" id="WP_016627123.1">
    <property type="nucleotide sequence ID" value="NZ_KE351858.1"/>
</dbReference>
<evidence type="ECO:0000256" key="1">
    <source>
        <dbReference type="SAM" id="MobiDB-lite"/>
    </source>
</evidence>
<evidence type="ECO:0000313" key="4">
    <source>
        <dbReference type="Proteomes" id="UP000015750"/>
    </source>
</evidence>
<feature type="compositionally biased region" description="Polar residues" evidence="1">
    <location>
        <begin position="89"/>
        <end position="98"/>
    </location>
</feature>
<organism evidence="3 4">
    <name type="scientific">Enterococcus faecalis RP2S-4</name>
    <dbReference type="NCBI Taxonomy" id="1244145"/>
    <lineage>
        <taxon>Bacteria</taxon>
        <taxon>Bacillati</taxon>
        <taxon>Bacillota</taxon>
        <taxon>Bacilli</taxon>
        <taxon>Lactobacillales</taxon>
        <taxon>Enterococcaceae</taxon>
        <taxon>Enterococcus</taxon>
    </lineage>
</organism>
<accession>A0ABC9TMA2</accession>
<evidence type="ECO:0000313" key="3">
    <source>
        <dbReference type="EMBL" id="EPI10092.1"/>
    </source>
</evidence>
<feature type="compositionally biased region" description="Low complexity" evidence="1">
    <location>
        <begin position="66"/>
        <end position="88"/>
    </location>
</feature>
<feature type="region of interest" description="Disordered" evidence="1">
    <location>
        <begin position="62"/>
        <end position="98"/>
    </location>
</feature>
<gene>
    <name evidence="3" type="ORF">D358_00782</name>
</gene>
<dbReference type="EMBL" id="ATIR01000027">
    <property type="protein sequence ID" value="EPI10092.1"/>
    <property type="molecule type" value="Genomic_DNA"/>
</dbReference>
<keyword evidence="2" id="KW-0812">Transmembrane</keyword>
<name>A0ABC9TMA2_ENTFL</name>
<comment type="caution">
    <text evidence="3">The sequence shown here is derived from an EMBL/GenBank/DDBJ whole genome shotgun (WGS) entry which is preliminary data.</text>
</comment>
<evidence type="ECO:0008006" key="5">
    <source>
        <dbReference type="Google" id="ProtNLM"/>
    </source>
</evidence>
<keyword evidence="2" id="KW-0472">Membrane</keyword>
<evidence type="ECO:0000256" key="2">
    <source>
        <dbReference type="SAM" id="Phobius"/>
    </source>
</evidence>
<keyword evidence="2" id="KW-1133">Transmembrane helix</keyword>
<reference evidence="3 4" key="1">
    <citation type="submission" date="2013-06" db="EMBL/GenBank/DDBJ databases">
        <authorList>
            <person name="Weinstock G."/>
            <person name="Sodergren E."/>
            <person name="Lobos E.A."/>
            <person name="Fulton L."/>
            <person name="Fulton R."/>
            <person name="Courtney L."/>
            <person name="Fronick C."/>
            <person name="O'Laughlin M."/>
            <person name="Godfrey J."/>
            <person name="Wilson R.M."/>
            <person name="Miner T."/>
            <person name="Farmer C."/>
            <person name="Delehaunty K."/>
            <person name="Cordes M."/>
            <person name="Minx P."/>
            <person name="Tomlinson C."/>
            <person name="Chen J."/>
            <person name="Wollam A."/>
            <person name="Pepin K.H."/>
            <person name="Bhonagiri V."/>
            <person name="Zhang X."/>
            <person name="Warren W."/>
            <person name="Mitreva M."/>
            <person name="Mardis E.R."/>
            <person name="Wilson R.K."/>
        </authorList>
    </citation>
    <scope>NUCLEOTIDE SEQUENCE [LARGE SCALE GENOMIC DNA]</scope>
    <source>
        <strain evidence="3 4">RP2S-4</strain>
    </source>
</reference>
<proteinExistence type="predicted"/>
<protein>
    <recommendedName>
        <fullName evidence="5">TcdA-E operon negative regulator</fullName>
    </recommendedName>
</protein>
<sequence length="216" mass="23612">MMNFSVFCILLGGLGLIVGAVLFLTQLLLKYDKKKSKQILLFSTIFVVLGIIIGVAAPSNEKSEKASSTSDSSSLLSNESSTTQTTLEMDQTLSSSTSQKIKEVNISEYASDISYDDLARNPENNKGKKLTLSGTIIQVIEGTDYSQYRLAMDDDYDRIVFIEIPKSLLSSRILNNDIVTIYGKSYGTIDYESTLSGNITVPAIAVDKFEITGQAE</sequence>
<dbReference type="AlphaFoldDB" id="A0ABC9TMA2"/>
<dbReference type="Proteomes" id="UP000015750">
    <property type="component" value="Unassembled WGS sequence"/>
</dbReference>